<evidence type="ECO:0000313" key="2">
    <source>
        <dbReference type="EMBL" id="KAF6750844.1"/>
    </source>
</evidence>
<protein>
    <submittedName>
        <fullName evidence="2">Uncharacterized protein</fullName>
    </submittedName>
</protein>
<reference evidence="2 3" key="1">
    <citation type="submission" date="2020-07" db="EMBL/GenBank/DDBJ databases">
        <title>Comparative genomics of pyrophilous fungi reveals a link between fire events and developmental genes.</title>
        <authorList>
            <consortium name="DOE Joint Genome Institute"/>
            <person name="Steindorff A.S."/>
            <person name="Carver A."/>
            <person name="Calhoun S."/>
            <person name="Stillman K."/>
            <person name="Liu H."/>
            <person name="Lipzen A."/>
            <person name="Pangilinan J."/>
            <person name="Labutti K."/>
            <person name="Bruns T.D."/>
            <person name="Grigoriev I.V."/>
        </authorList>
    </citation>
    <scope>NUCLEOTIDE SEQUENCE [LARGE SCALE GENOMIC DNA]</scope>
    <source>
        <strain evidence="2 3">CBS 144469</strain>
    </source>
</reference>
<evidence type="ECO:0000256" key="1">
    <source>
        <dbReference type="SAM" id="MobiDB-lite"/>
    </source>
</evidence>
<comment type="caution">
    <text evidence="2">The sequence shown here is derived from an EMBL/GenBank/DDBJ whole genome shotgun (WGS) entry which is preliminary data.</text>
</comment>
<name>A0A8H6M2I6_9AGAR</name>
<accession>A0A8H6M2I6</accession>
<evidence type="ECO:0000313" key="3">
    <source>
        <dbReference type="Proteomes" id="UP000521943"/>
    </source>
</evidence>
<organism evidence="2 3">
    <name type="scientific">Ephemerocybe angulata</name>
    <dbReference type="NCBI Taxonomy" id="980116"/>
    <lineage>
        <taxon>Eukaryota</taxon>
        <taxon>Fungi</taxon>
        <taxon>Dikarya</taxon>
        <taxon>Basidiomycota</taxon>
        <taxon>Agaricomycotina</taxon>
        <taxon>Agaricomycetes</taxon>
        <taxon>Agaricomycetidae</taxon>
        <taxon>Agaricales</taxon>
        <taxon>Agaricineae</taxon>
        <taxon>Psathyrellaceae</taxon>
        <taxon>Ephemerocybe</taxon>
    </lineage>
</organism>
<dbReference type="Proteomes" id="UP000521943">
    <property type="component" value="Unassembled WGS sequence"/>
</dbReference>
<dbReference type="AlphaFoldDB" id="A0A8H6M2I6"/>
<keyword evidence="3" id="KW-1185">Reference proteome</keyword>
<gene>
    <name evidence="2" type="ORF">DFP72DRAFT_1071999</name>
</gene>
<dbReference type="OrthoDB" id="3243659at2759"/>
<proteinExistence type="predicted"/>
<sequence length="277" mass="31466">MEEPSLEKQRALHELCYADDAQHSFSTKTDPVLSQALPALEKLHKTWSAIAKKQKYECYHDAINAGLNKISTYYNKASGIDAYTVYMNLDPSLKTLHFKKAWFNDLELPARELMLKIVEVPERHVTRTSSDGSLAPNADKPWLREFNRYIDRDDQLGPMGRVSSHGGGFIPNSSRRGLHLPETIWPSWPHLFRVSACFHKPASPSRNVITASRPNIIEALQILKSVINTGLIFCEHDATVDWEFENELEEDDNDPAWVDVDADGSDREDDDSMVIDD</sequence>
<dbReference type="EMBL" id="JACGCI010000054">
    <property type="protein sequence ID" value="KAF6750844.1"/>
    <property type="molecule type" value="Genomic_DNA"/>
</dbReference>
<feature type="region of interest" description="Disordered" evidence="1">
    <location>
        <begin position="251"/>
        <end position="277"/>
    </location>
</feature>